<dbReference type="SUPFAM" id="SSF46689">
    <property type="entry name" value="Homeodomain-like"/>
    <property type="match status" value="1"/>
</dbReference>
<gene>
    <name evidence="2" type="ORF">SAMN05421543_1651</name>
</gene>
<dbReference type="STRING" id="392015.SAMN05421543_1651"/>
<dbReference type="GO" id="GO:0006313">
    <property type="term" value="P:DNA transposition"/>
    <property type="evidence" value="ECO:0007669"/>
    <property type="project" value="InterPro"/>
</dbReference>
<dbReference type="Pfam" id="PF01527">
    <property type="entry name" value="HTH_Tnp_1"/>
    <property type="match status" value="1"/>
</dbReference>
<protein>
    <submittedName>
        <fullName evidence="2">Transposase and inactivated derivatives</fullName>
    </submittedName>
</protein>
<feature type="region of interest" description="Disordered" evidence="1">
    <location>
        <begin position="47"/>
        <end position="68"/>
    </location>
</feature>
<dbReference type="RefSeq" id="WP_074956885.1">
    <property type="nucleotide sequence ID" value="NZ_FPBV01000065.1"/>
</dbReference>
<dbReference type="InterPro" id="IPR051839">
    <property type="entry name" value="RD_transcriptional_regulator"/>
</dbReference>
<organism evidence="2 3">
    <name type="scientific">Alicyclobacillus macrosporangiidus</name>
    <dbReference type="NCBI Taxonomy" id="392015"/>
    <lineage>
        <taxon>Bacteria</taxon>
        <taxon>Bacillati</taxon>
        <taxon>Bacillota</taxon>
        <taxon>Bacilli</taxon>
        <taxon>Bacillales</taxon>
        <taxon>Alicyclobacillaceae</taxon>
        <taxon>Alicyclobacillus</taxon>
    </lineage>
</organism>
<dbReference type="Gene3D" id="1.10.10.60">
    <property type="entry name" value="Homeodomain-like"/>
    <property type="match status" value="1"/>
</dbReference>
<accession>A0A1I7LJ94</accession>
<dbReference type="EMBL" id="FPBV01000065">
    <property type="protein sequence ID" value="SFV09748.1"/>
    <property type="molecule type" value="Genomic_DNA"/>
</dbReference>
<sequence>MERRKFTPEFKRQVVEQAIAAGNNSIVARKYDIRPNLVSRWVRQYKSGQSMQGSSPKGNATHVTQQEHAQLVAENRELDKQNAHLKQLLGEKDLEIAILRDLLKKANPHLRIK</sequence>
<dbReference type="Proteomes" id="UP000183508">
    <property type="component" value="Unassembled WGS sequence"/>
</dbReference>
<dbReference type="PANTHER" id="PTHR33215">
    <property type="entry name" value="PROTEIN DISTAL ANTENNA"/>
    <property type="match status" value="1"/>
</dbReference>
<proteinExistence type="predicted"/>
<dbReference type="InterPro" id="IPR009057">
    <property type="entry name" value="Homeodomain-like_sf"/>
</dbReference>
<dbReference type="AlphaFoldDB" id="A0A1I7LJ94"/>
<evidence type="ECO:0000256" key="1">
    <source>
        <dbReference type="SAM" id="MobiDB-lite"/>
    </source>
</evidence>
<dbReference type="GO" id="GO:0004803">
    <property type="term" value="F:transposase activity"/>
    <property type="evidence" value="ECO:0007669"/>
    <property type="project" value="InterPro"/>
</dbReference>
<reference evidence="3" key="1">
    <citation type="submission" date="2016-10" db="EMBL/GenBank/DDBJ databases">
        <authorList>
            <person name="Varghese N."/>
        </authorList>
    </citation>
    <scope>NUCLEOTIDE SEQUENCE [LARGE SCALE GENOMIC DNA]</scope>
    <source>
        <strain evidence="3">DSM 17980</strain>
    </source>
</reference>
<keyword evidence="3" id="KW-1185">Reference proteome</keyword>
<evidence type="ECO:0000313" key="2">
    <source>
        <dbReference type="EMBL" id="SFV09748.1"/>
    </source>
</evidence>
<dbReference type="OrthoDB" id="1707197at2"/>
<dbReference type="PANTHER" id="PTHR33215:SF13">
    <property type="entry name" value="PROTEIN DISTAL ANTENNA"/>
    <property type="match status" value="1"/>
</dbReference>
<name>A0A1I7LJ94_9BACL</name>
<dbReference type="InterPro" id="IPR002514">
    <property type="entry name" value="Transposase_8"/>
</dbReference>
<dbReference type="GO" id="GO:0003677">
    <property type="term" value="F:DNA binding"/>
    <property type="evidence" value="ECO:0007669"/>
    <property type="project" value="InterPro"/>
</dbReference>
<evidence type="ECO:0000313" key="3">
    <source>
        <dbReference type="Proteomes" id="UP000183508"/>
    </source>
</evidence>